<dbReference type="Gene3D" id="3.40.50.2000">
    <property type="entry name" value="Glycogen Phosphorylase B"/>
    <property type="match status" value="2"/>
</dbReference>
<feature type="non-terminal residue" evidence="2">
    <location>
        <position position="1"/>
    </location>
</feature>
<dbReference type="EMBL" id="BART01015420">
    <property type="protein sequence ID" value="GAG84209.1"/>
    <property type="molecule type" value="Genomic_DNA"/>
</dbReference>
<reference evidence="2" key="1">
    <citation type="journal article" date="2014" name="Front. Microbiol.">
        <title>High frequency of phylogenetically diverse reductive dehalogenase-homologous genes in deep subseafloor sedimentary metagenomes.</title>
        <authorList>
            <person name="Kawai M."/>
            <person name="Futagami T."/>
            <person name="Toyoda A."/>
            <person name="Takaki Y."/>
            <person name="Nishi S."/>
            <person name="Hori S."/>
            <person name="Arai W."/>
            <person name="Tsubouchi T."/>
            <person name="Morono Y."/>
            <person name="Uchiyama I."/>
            <person name="Ito T."/>
            <person name="Fujiyama A."/>
            <person name="Inagaki F."/>
            <person name="Takami H."/>
        </authorList>
    </citation>
    <scope>NUCLEOTIDE SEQUENCE</scope>
    <source>
        <strain evidence="2">Expedition CK06-06</strain>
    </source>
</reference>
<dbReference type="GO" id="GO:0016757">
    <property type="term" value="F:glycosyltransferase activity"/>
    <property type="evidence" value="ECO:0007669"/>
    <property type="project" value="InterPro"/>
</dbReference>
<gene>
    <name evidence="2" type="ORF">S01H4_29940</name>
</gene>
<protein>
    <recommendedName>
        <fullName evidence="1">Glycosyl transferase family 1 domain-containing protein</fullName>
    </recommendedName>
</protein>
<dbReference type="PANTHER" id="PTHR12526">
    <property type="entry name" value="GLYCOSYLTRANSFERASE"/>
    <property type="match status" value="1"/>
</dbReference>
<dbReference type="Pfam" id="PF00534">
    <property type="entry name" value="Glycos_transf_1"/>
    <property type="match status" value="1"/>
</dbReference>
<evidence type="ECO:0000259" key="1">
    <source>
        <dbReference type="Pfam" id="PF00534"/>
    </source>
</evidence>
<sequence length="293" mass="31555">LMIGGSGLVAPTLLLLRTFFGSKTLVFLHGLDLVVDSFVYQALFIRCIRSMGHVVANSCNTMQIAVEKGIFENRITVINPGTALPNLTNMEAREDFLQRKGISFKKIMVFVGRMTKRKGLSRFIEQSLPAIISAVPDTGLIVVGENPNQGLTNSGEGQEVAELVSRLEASDHVIFLGQVDDKDLEASYAAADVQIFPLIDIPGDVEGFGMVAIEAAACGTPTVAFSTGGVADAISPKNGYLVEPGRYDLLADAIVQTLGSGLPHKQQCIEHARGFDWNLYHGKVKSLVNSLYS</sequence>
<feature type="domain" description="Glycosyl transferase family 1" evidence="1">
    <location>
        <begin position="103"/>
        <end position="273"/>
    </location>
</feature>
<name>X1ANF2_9ZZZZ</name>
<dbReference type="SUPFAM" id="SSF53756">
    <property type="entry name" value="UDP-Glycosyltransferase/glycogen phosphorylase"/>
    <property type="match status" value="1"/>
</dbReference>
<organism evidence="2">
    <name type="scientific">marine sediment metagenome</name>
    <dbReference type="NCBI Taxonomy" id="412755"/>
    <lineage>
        <taxon>unclassified sequences</taxon>
        <taxon>metagenomes</taxon>
        <taxon>ecological metagenomes</taxon>
    </lineage>
</organism>
<accession>X1ANF2</accession>
<proteinExistence type="predicted"/>
<dbReference type="AlphaFoldDB" id="X1ANF2"/>
<evidence type="ECO:0000313" key="2">
    <source>
        <dbReference type="EMBL" id="GAG84209.1"/>
    </source>
</evidence>
<comment type="caution">
    <text evidence="2">The sequence shown here is derived from an EMBL/GenBank/DDBJ whole genome shotgun (WGS) entry which is preliminary data.</text>
</comment>
<dbReference type="InterPro" id="IPR001296">
    <property type="entry name" value="Glyco_trans_1"/>
</dbReference>
<dbReference type="CDD" id="cd03801">
    <property type="entry name" value="GT4_PimA-like"/>
    <property type="match status" value="1"/>
</dbReference>